<feature type="region of interest" description="Disordered" evidence="6">
    <location>
        <begin position="397"/>
        <end position="434"/>
    </location>
</feature>
<dbReference type="Gene3D" id="2.150.10.10">
    <property type="entry name" value="Serralysin-like metalloprotease, C-terminal"/>
    <property type="match status" value="2"/>
</dbReference>
<sequence length="527" mass="57047">MVSSEILAPALSAEGEGGYGESTPTLGNWPTGDRNVDALIHDRRWQSSTVTYSFPDDFSDDYEEELGYAQAGVHQASFEPLNSAQKQATRSILTRFYAGVAQLQFEELRGGQDRHATLRLAQSSDPPTAYAYLPDDFFESGDIWFNPTDYDRPRIGSYAYHTLIHEIGHSLGLDHGHDPQGVTQPPLSTDRDSMEFSVMTYRAYTGHQDWALGYPNEAGGFAQSLMMLDIAALQTLYGANYSHQAEATTYQFSTTTGEMFINGVGQGKPLTNRIFRTIWDGNGRDTYDLSNYSTPTSINLAPGSWSRFDQQGNRQLARLDSRPGQVVEAQGHVFNALLHKGDRRSLIENALGGSADDVIRGNGANNKLQGRAGNDQLLGRQGADVLQGGSGADQLVGGAGNDRLVGGTQADRLNGTDDQARGRGEIDRLRGGSGADQFDLGGNGGVYYLDEGGPQGFAIIQDLELEGADADRLQVAGRVENYRVQDNVVRQGISGFGLFYQTPSQADLIALLQGRNLSAAGILQALA</sequence>
<comment type="similarity">
    <text evidence="3">Belongs to the peptidase M10B family.</text>
</comment>
<dbReference type="InterPro" id="IPR024079">
    <property type="entry name" value="MetalloPept_cat_dom_sf"/>
</dbReference>
<reference evidence="8 9" key="1">
    <citation type="journal article" date="2015" name="Genome Announc.">
        <title>Draft Genome Sequence of Filamentous Marine Cyanobacterium Lyngbya confervoides Strain BDU141951.</title>
        <authorList>
            <person name="Chandrababunaidu M.M."/>
            <person name="Sen D."/>
            <person name="Tripathy S."/>
        </authorList>
    </citation>
    <scope>NUCLEOTIDE SEQUENCE [LARGE SCALE GENOMIC DNA]</scope>
    <source>
        <strain evidence="8 9">BDU141951</strain>
    </source>
</reference>
<dbReference type="PROSITE" id="PS00330">
    <property type="entry name" value="HEMOLYSIN_CALCIUM"/>
    <property type="match status" value="2"/>
</dbReference>
<accession>A0ABD4T0S1</accession>
<dbReference type="AlphaFoldDB" id="A0ABD4T0S1"/>
<keyword evidence="5" id="KW-0677">Repeat</keyword>
<evidence type="ECO:0000256" key="2">
    <source>
        <dbReference type="ARBA" id="ARBA00004613"/>
    </source>
</evidence>
<dbReference type="SUPFAM" id="SSF51120">
    <property type="entry name" value="beta-Roll"/>
    <property type="match status" value="1"/>
</dbReference>
<protein>
    <submittedName>
        <fullName evidence="8">M10 family metallopeptidase C-terminal domain-containing protein</fullName>
    </submittedName>
</protein>
<evidence type="ECO:0000313" key="8">
    <source>
        <dbReference type="EMBL" id="MCM1982020.1"/>
    </source>
</evidence>
<dbReference type="CDD" id="cd04277">
    <property type="entry name" value="ZnMc_serralysin_like"/>
    <property type="match status" value="1"/>
</dbReference>
<dbReference type="InterPro" id="IPR001343">
    <property type="entry name" value="Hemolysn_Ca-bd"/>
</dbReference>
<dbReference type="PRINTS" id="PR00313">
    <property type="entry name" value="CABNDNGRPT"/>
</dbReference>
<dbReference type="SUPFAM" id="SSF55486">
    <property type="entry name" value="Metalloproteases ('zincins'), catalytic domain"/>
    <property type="match status" value="1"/>
</dbReference>
<gene>
    <name evidence="8" type="ORF">QQ91_0004130</name>
</gene>
<dbReference type="InterPro" id="IPR011049">
    <property type="entry name" value="Serralysin-like_metalloprot_C"/>
</dbReference>
<name>A0ABD4T0S1_9CYAN</name>
<feature type="compositionally biased region" description="Basic and acidic residues" evidence="6">
    <location>
        <begin position="414"/>
        <end position="430"/>
    </location>
</feature>
<evidence type="ECO:0000256" key="5">
    <source>
        <dbReference type="ARBA" id="ARBA00022737"/>
    </source>
</evidence>
<dbReference type="SMART" id="SM00235">
    <property type="entry name" value="ZnMc"/>
    <property type="match status" value="1"/>
</dbReference>
<comment type="caution">
    <text evidence="8">The sequence shown here is derived from an EMBL/GenBank/DDBJ whole genome shotgun (WGS) entry which is preliminary data.</text>
</comment>
<evidence type="ECO:0000313" key="9">
    <source>
        <dbReference type="Proteomes" id="UP000031561"/>
    </source>
</evidence>
<dbReference type="RefSeq" id="WP_166280373.1">
    <property type="nucleotide sequence ID" value="NZ_JTHE03000027.1"/>
</dbReference>
<dbReference type="InterPro" id="IPR034033">
    <property type="entry name" value="Serralysin-like"/>
</dbReference>
<comment type="subcellular location">
    <subcellularLocation>
        <location evidence="2">Secreted</location>
    </subcellularLocation>
</comment>
<evidence type="ECO:0000256" key="4">
    <source>
        <dbReference type="ARBA" id="ARBA00022525"/>
    </source>
</evidence>
<feature type="domain" description="Peptidase metallopeptidase" evidence="7">
    <location>
        <begin position="41"/>
        <end position="206"/>
    </location>
</feature>
<keyword evidence="9" id="KW-1185">Reference proteome</keyword>
<evidence type="ECO:0000256" key="1">
    <source>
        <dbReference type="ARBA" id="ARBA00001913"/>
    </source>
</evidence>
<organism evidence="8 9">
    <name type="scientific">Lyngbya confervoides BDU141951</name>
    <dbReference type="NCBI Taxonomy" id="1574623"/>
    <lineage>
        <taxon>Bacteria</taxon>
        <taxon>Bacillati</taxon>
        <taxon>Cyanobacteriota</taxon>
        <taxon>Cyanophyceae</taxon>
        <taxon>Oscillatoriophycideae</taxon>
        <taxon>Oscillatoriales</taxon>
        <taxon>Microcoleaceae</taxon>
        <taxon>Lyngbya</taxon>
    </lineage>
</organism>
<dbReference type="Gene3D" id="3.40.390.10">
    <property type="entry name" value="Collagenase (Catalytic Domain)"/>
    <property type="match status" value="1"/>
</dbReference>
<dbReference type="Proteomes" id="UP000031561">
    <property type="component" value="Unassembled WGS sequence"/>
</dbReference>
<evidence type="ECO:0000256" key="3">
    <source>
        <dbReference type="ARBA" id="ARBA00009490"/>
    </source>
</evidence>
<proteinExistence type="inferred from homology"/>
<dbReference type="EMBL" id="JTHE03000027">
    <property type="protein sequence ID" value="MCM1982020.1"/>
    <property type="molecule type" value="Genomic_DNA"/>
</dbReference>
<dbReference type="Pfam" id="PF00353">
    <property type="entry name" value="HemolysinCabind"/>
    <property type="match status" value="2"/>
</dbReference>
<dbReference type="InterPro" id="IPR018511">
    <property type="entry name" value="Hemolysin-typ_Ca-bd_CS"/>
</dbReference>
<comment type="cofactor">
    <cofactor evidence="1">
        <name>Ca(2+)</name>
        <dbReference type="ChEBI" id="CHEBI:29108"/>
    </cofactor>
</comment>
<evidence type="ECO:0000256" key="6">
    <source>
        <dbReference type="SAM" id="MobiDB-lite"/>
    </source>
</evidence>
<evidence type="ECO:0000259" key="7">
    <source>
        <dbReference type="SMART" id="SM00235"/>
    </source>
</evidence>
<dbReference type="GO" id="GO:0005576">
    <property type="term" value="C:extracellular region"/>
    <property type="evidence" value="ECO:0007669"/>
    <property type="project" value="UniProtKB-SubCell"/>
</dbReference>
<keyword evidence="4" id="KW-0964">Secreted</keyword>
<dbReference type="Pfam" id="PF08548">
    <property type="entry name" value="Peptidase_M10_C"/>
    <property type="match status" value="1"/>
</dbReference>
<dbReference type="InterPro" id="IPR006026">
    <property type="entry name" value="Peptidase_Metallo"/>
</dbReference>
<dbReference type="InterPro" id="IPR013858">
    <property type="entry name" value="Peptidase_M10B_C"/>
</dbReference>